<evidence type="ECO:0000313" key="2">
    <source>
        <dbReference type="Proteomes" id="UP000828390"/>
    </source>
</evidence>
<dbReference type="InterPro" id="IPR008042">
    <property type="entry name" value="Retrotrans_Pao"/>
</dbReference>
<sequence length="91" mass="10810">MELFSPVLLRGKLLIQELWKRGVEWDEEIEDIEIQNQWTKLKKDLENVSDYKVERNISIDYKDVRYTLLCFCDASKRSYSAAVNLHQESAN</sequence>
<evidence type="ECO:0000313" key="1">
    <source>
        <dbReference type="EMBL" id="KAH3720065.1"/>
    </source>
</evidence>
<dbReference type="PANTHER" id="PTHR22955">
    <property type="entry name" value="RETROTRANSPOSON"/>
    <property type="match status" value="1"/>
</dbReference>
<reference evidence="1" key="2">
    <citation type="submission" date="2020-11" db="EMBL/GenBank/DDBJ databases">
        <authorList>
            <person name="McCartney M.A."/>
            <person name="Auch B."/>
            <person name="Kono T."/>
            <person name="Mallez S."/>
            <person name="Becker A."/>
            <person name="Gohl D.M."/>
            <person name="Silverstein K.A.T."/>
            <person name="Koren S."/>
            <person name="Bechman K.B."/>
            <person name="Herman A."/>
            <person name="Abrahante J.E."/>
            <person name="Garbe J."/>
        </authorList>
    </citation>
    <scope>NUCLEOTIDE SEQUENCE</scope>
    <source>
        <strain evidence="1">Duluth1</strain>
        <tissue evidence="1">Whole animal</tissue>
    </source>
</reference>
<accession>A0A9D4HI69</accession>
<keyword evidence="2" id="KW-1185">Reference proteome</keyword>
<dbReference type="Proteomes" id="UP000828390">
    <property type="component" value="Unassembled WGS sequence"/>
</dbReference>
<comment type="caution">
    <text evidence="1">The sequence shown here is derived from an EMBL/GenBank/DDBJ whole genome shotgun (WGS) entry which is preliminary data.</text>
</comment>
<dbReference type="EMBL" id="JAIWYP010000013">
    <property type="protein sequence ID" value="KAH3720065.1"/>
    <property type="molecule type" value="Genomic_DNA"/>
</dbReference>
<reference evidence="1" key="1">
    <citation type="journal article" date="2019" name="bioRxiv">
        <title>The Genome of the Zebra Mussel, Dreissena polymorpha: A Resource for Invasive Species Research.</title>
        <authorList>
            <person name="McCartney M.A."/>
            <person name="Auch B."/>
            <person name="Kono T."/>
            <person name="Mallez S."/>
            <person name="Zhang Y."/>
            <person name="Obille A."/>
            <person name="Becker A."/>
            <person name="Abrahante J.E."/>
            <person name="Garbe J."/>
            <person name="Badalamenti J.P."/>
            <person name="Herman A."/>
            <person name="Mangelson H."/>
            <person name="Liachko I."/>
            <person name="Sullivan S."/>
            <person name="Sone E.D."/>
            <person name="Koren S."/>
            <person name="Silverstein K.A.T."/>
            <person name="Beckman K.B."/>
            <person name="Gohl D.M."/>
        </authorList>
    </citation>
    <scope>NUCLEOTIDE SEQUENCE</scope>
    <source>
        <strain evidence="1">Duluth1</strain>
        <tissue evidence="1">Whole animal</tissue>
    </source>
</reference>
<proteinExistence type="predicted"/>
<organism evidence="1 2">
    <name type="scientific">Dreissena polymorpha</name>
    <name type="common">Zebra mussel</name>
    <name type="synonym">Mytilus polymorpha</name>
    <dbReference type="NCBI Taxonomy" id="45954"/>
    <lineage>
        <taxon>Eukaryota</taxon>
        <taxon>Metazoa</taxon>
        <taxon>Spiralia</taxon>
        <taxon>Lophotrochozoa</taxon>
        <taxon>Mollusca</taxon>
        <taxon>Bivalvia</taxon>
        <taxon>Autobranchia</taxon>
        <taxon>Heteroconchia</taxon>
        <taxon>Euheterodonta</taxon>
        <taxon>Imparidentia</taxon>
        <taxon>Neoheterodontei</taxon>
        <taxon>Myida</taxon>
        <taxon>Dreissenoidea</taxon>
        <taxon>Dreissenidae</taxon>
        <taxon>Dreissena</taxon>
    </lineage>
</organism>
<dbReference type="PANTHER" id="PTHR22955:SF77">
    <property type="entry name" value="ASPARTIC PUTATIVE DOMAIN-CONTAINING PROTEIN-RELATED"/>
    <property type="match status" value="1"/>
</dbReference>
<protein>
    <submittedName>
        <fullName evidence="1">Uncharacterized protein</fullName>
    </submittedName>
</protein>
<dbReference type="Pfam" id="PF05380">
    <property type="entry name" value="Peptidase_A17"/>
    <property type="match status" value="1"/>
</dbReference>
<gene>
    <name evidence="1" type="ORF">DPMN_062958</name>
</gene>
<name>A0A9D4HI69_DREPO</name>
<dbReference type="AlphaFoldDB" id="A0A9D4HI69"/>